<keyword evidence="4" id="KW-1185">Reference proteome</keyword>
<dbReference type="Pfam" id="PF03929">
    <property type="entry name" value="PepSY_TM"/>
    <property type="match status" value="1"/>
</dbReference>
<dbReference type="Proteomes" id="UP001219037">
    <property type="component" value="Chromosome"/>
</dbReference>
<dbReference type="InterPro" id="IPR005625">
    <property type="entry name" value="PepSY-ass_TM"/>
</dbReference>
<dbReference type="EMBL" id="CP121252">
    <property type="protein sequence ID" value="WFP17952.1"/>
    <property type="molecule type" value="Genomic_DNA"/>
</dbReference>
<keyword evidence="2" id="KW-0472">Membrane</keyword>
<proteinExistence type="predicted"/>
<feature type="transmembrane region" description="Helical" evidence="2">
    <location>
        <begin position="210"/>
        <end position="230"/>
    </location>
</feature>
<feature type="transmembrane region" description="Helical" evidence="2">
    <location>
        <begin position="40"/>
        <end position="64"/>
    </location>
</feature>
<evidence type="ECO:0000313" key="4">
    <source>
        <dbReference type="Proteomes" id="UP001219037"/>
    </source>
</evidence>
<sequence length="308" mass="33749">MILAGAGLWASRWRNARKKRKGLLLPDNTVSGMRRTRSWHAATGIWITVGGLFLAATGITWSTYGGANVAELRTSLSWQTPSVDTQLDSDAAGAAIHDEHAHHGGGGQHSDEGPPVDASNLDDLLQSGREAGFTSAYVEMIAPSSEGEAWSMRDISMRFPAPVIQSIAVDPETQEVTDVLAWDDYPFMAKLAQWGVWMHRGTLFGLANQILLFALAVSIGLLVILGYVMWWQRRPRHEPGRKLGHLPSRGAFRRSPCWGKALVVVGLAVIGWFLPVLGVSLLVFIIIDVLLGMRRRRNTLVPVSANRD</sequence>
<feature type="region of interest" description="Disordered" evidence="1">
    <location>
        <begin position="99"/>
        <end position="121"/>
    </location>
</feature>
<dbReference type="PANTHER" id="PTHR34219:SF1">
    <property type="entry name" value="PEPSY DOMAIN-CONTAINING PROTEIN"/>
    <property type="match status" value="1"/>
</dbReference>
<evidence type="ECO:0000313" key="3">
    <source>
        <dbReference type="EMBL" id="WFP17952.1"/>
    </source>
</evidence>
<protein>
    <submittedName>
        <fullName evidence="3">PepSY domain-containing protein</fullName>
    </submittedName>
</protein>
<gene>
    <name evidence="3" type="ORF">P8192_09980</name>
</gene>
<evidence type="ECO:0000256" key="2">
    <source>
        <dbReference type="SAM" id="Phobius"/>
    </source>
</evidence>
<organism evidence="3 4">
    <name type="scientific">Citricoccus muralis</name>
    <dbReference type="NCBI Taxonomy" id="169134"/>
    <lineage>
        <taxon>Bacteria</taxon>
        <taxon>Bacillati</taxon>
        <taxon>Actinomycetota</taxon>
        <taxon>Actinomycetes</taxon>
        <taxon>Micrococcales</taxon>
        <taxon>Micrococcaceae</taxon>
        <taxon>Citricoccus</taxon>
    </lineage>
</organism>
<name>A0ABY8HBI9_9MICC</name>
<keyword evidence="2" id="KW-0812">Transmembrane</keyword>
<dbReference type="PANTHER" id="PTHR34219">
    <property type="entry name" value="IRON-REGULATED INNER MEMBRANE PROTEIN-RELATED"/>
    <property type="match status" value="1"/>
</dbReference>
<keyword evidence="2" id="KW-1133">Transmembrane helix</keyword>
<feature type="transmembrane region" description="Helical" evidence="2">
    <location>
        <begin position="261"/>
        <end position="287"/>
    </location>
</feature>
<evidence type="ECO:0000256" key="1">
    <source>
        <dbReference type="SAM" id="MobiDB-lite"/>
    </source>
</evidence>
<reference evidence="3 4" key="1">
    <citation type="submission" date="2023-04" db="EMBL/GenBank/DDBJ databases">
        <title>Funneling lignin-derived compounds into biodiesel using alkali-halophilic Citricoccus sp. P2.</title>
        <authorList>
            <person name="Luo C.-B."/>
        </authorList>
    </citation>
    <scope>NUCLEOTIDE SEQUENCE [LARGE SCALE GENOMIC DNA]</scope>
    <source>
        <strain evidence="3 4">P2</strain>
    </source>
</reference>
<accession>A0ABY8HBI9</accession>